<dbReference type="SUPFAM" id="SSF103473">
    <property type="entry name" value="MFS general substrate transporter"/>
    <property type="match status" value="1"/>
</dbReference>
<feature type="transmembrane region" description="Helical" evidence="7">
    <location>
        <begin position="279"/>
        <end position="299"/>
    </location>
</feature>
<comment type="similarity">
    <text evidence="2">Belongs to the major facilitator superfamily. Folate-biopterin transporter (TC 2.A.71) family.</text>
</comment>
<evidence type="ECO:0000256" key="5">
    <source>
        <dbReference type="ARBA" id="ARBA00022989"/>
    </source>
</evidence>
<evidence type="ECO:0000256" key="7">
    <source>
        <dbReference type="SAM" id="Phobius"/>
    </source>
</evidence>
<feature type="transmembrane region" description="Helical" evidence="7">
    <location>
        <begin position="326"/>
        <end position="344"/>
    </location>
</feature>
<accession>A0A6A3PDI9</accession>
<dbReference type="EMBL" id="QXFV01000011">
    <property type="protein sequence ID" value="KAE9052476.1"/>
    <property type="molecule type" value="Genomic_DNA"/>
</dbReference>
<evidence type="ECO:0000313" key="10">
    <source>
        <dbReference type="EMBL" id="KAE9346512.1"/>
    </source>
</evidence>
<dbReference type="Pfam" id="PF03092">
    <property type="entry name" value="BT1"/>
    <property type="match status" value="1"/>
</dbReference>
<evidence type="ECO:0000256" key="1">
    <source>
        <dbReference type="ARBA" id="ARBA00004141"/>
    </source>
</evidence>
<comment type="subcellular location">
    <subcellularLocation>
        <location evidence="1">Membrane</location>
        <topology evidence="1">Multi-pass membrane protein</topology>
    </subcellularLocation>
</comment>
<dbReference type="Proteomes" id="UP000434957">
    <property type="component" value="Unassembled WGS sequence"/>
</dbReference>
<dbReference type="InterPro" id="IPR036259">
    <property type="entry name" value="MFS_trans_sf"/>
</dbReference>
<feature type="transmembrane region" description="Helical" evidence="7">
    <location>
        <begin position="500"/>
        <end position="518"/>
    </location>
</feature>
<dbReference type="EMBL" id="QXFT01000347">
    <property type="protein sequence ID" value="KAE9346512.1"/>
    <property type="molecule type" value="Genomic_DNA"/>
</dbReference>
<organism evidence="9 11">
    <name type="scientific">Phytophthora rubi</name>
    <dbReference type="NCBI Taxonomy" id="129364"/>
    <lineage>
        <taxon>Eukaryota</taxon>
        <taxon>Sar</taxon>
        <taxon>Stramenopiles</taxon>
        <taxon>Oomycota</taxon>
        <taxon>Peronosporomycetes</taxon>
        <taxon>Peronosporales</taxon>
        <taxon>Peronosporaceae</taxon>
        <taxon>Phytophthora</taxon>
    </lineage>
</organism>
<evidence type="ECO:0008006" key="14">
    <source>
        <dbReference type="Google" id="ProtNLM"/>
    </source>
</evidence>
<dbReference type="Proteomes" id="UP000435112">
    <property type="component" value="Unassembled WGS sequence"/>
</dbReference>
<evidence type="ECO:0000313" key="11">
    <source>
        <dbReference type="Proteomes" id="UP000429607"/>
    </source>
</evidence>
<dbReference type="AlphaFoldDB" id="A0A6A3PDI9"/>
<reference evidence="11 13" key="1">
    <citation type="submission" date="2018-09" db="EMBL/GenBank/DDBJ databases">
        <title>Genomic investigation of the strawberry pathogen Phytophthora fragariae indicates pathogenicity is determined by transcriptional variation in three key races.</title>
        <authorList>
            <person name="Adams T.M."/>
            <person name="Armitage A.D."/>
            <person name="Sobczyk M.K."/>
            <person name="Bates H.J."/>
            <person name="Dunwell J.M."/>
            <person name="Nellist C.F."/>
            <person name="Harrison R.J."/>
        </authorList>
    </citation>
    <scope>NUCLEOTIDE SEQUENCE [LARGE SCALE GENOMIC DNA]</scope>
    <source>
        <strain evidence="9 11">SCRP249</strain>
        <strain evidence="8 13">SCRP324</strain>
        <strain evidence="10 12">SCRP333</strain>
    </source>
</reference>
<feature type="transmembrane region" description="Helical" evidence="7">
    <location>
        <begin position="539"/>
        <end position="557"/>
    </location>
</feature>
<feature type="transmembrane region" description="Helical" evidence="7">
    <location>
        <begin position="119"/>
        <end position="137"/>
    </location>
</feature>
<dbReference type="PANTHER" id="PTHR31585:SF5">
    <property type="entry name" value="RNA-BINDING S4 DOMAIN-CONTAINING PROTEIN"/>
    <property type="match status" value="1"/>
</dbReference>
<evidence type="ECO:0000256" key="3">
    <source>
        <dbReference type="ARBA" id="ARBA00022448"/>
    </source>
</evidence>
<evidence type="ECO:0000313" key="13">
    <source>
        <dbReference type="Proteomes" id="UP000435112"/>
    </source>
</evidence>
<gene>
    <name evidence="9" type="ORF">PR001_g484</name>
    <name evidence="8" type="ORF">PR002_g573</name>
    <name evidence="10" type="ORF">PR003_g7396</name>
</gene>
<evidence type="ECO:0000256" key="4">
    <source>
        <dbReference type="ARBA" id="ARBA00022692"/>
    </source>
</evidence>
<feature type="transmembrane region" description="Helical" evidence="7">
    <location>
        <begin position="393"/>
        <end position="413"/>
    </location>
</feature>
<keyword evidence="12" id="KW-1185">Reference proteome</keyword>
<feature type="transmembrane region" description="Helical" evidence="7">
    <location>
        <begin position="419"/>
        <end position="445"/>
    </location>
</feature>
<dbReference type="GO" id="GO:0016020">
    <property type="term" value="C:membrane"/>
    <property type="evidence" value="ECO:0007669"/>
    <property type="project" value="UniProtKB-SubCell"/>
</dbReference>
<evidence type="ECO:0000313" key="8">
    <source>
        <dbReference type="EMBL" id="KAE9048249.1"/>
    </source>
</evidence>
<name>A0A6A3PDI9_9STRA</name>
<dbReference type="OrthoDB" id="754047at2759"/>
<dbReference type="Proteomes" id="UP000429607">
    <property type="component" value="Unassembled WGS sequence"/>
</dbReference>
<feature type="transmembrane region" description="Helical" evidence="7">
    <location>
        <begin position="240"/>
        <end position="259"/>
    </location>
</feature>
<evidence type="ECO:0000313" key="12">
    <source>
        <dbReference type="Proteomes" id="UP000434957"/>
    </source>
</evidence>
<protein>
    <recommendedName>
        <fullName evidence="14">Transmembrane protein</fullName>
    </recommendedName>
</protein>
<dbReference type="InterPro" id="IPR039309">
    <property type="entry name" value="BT1"/>
</dbReference>
<keyword evidence="3" id="KW-0813">Transport</keyword>
<evidence type="ECO:0000256" key="2">
    <source>
        <dbReference type="ARBA" id="ARBA00007015"/>
    </source>
</evidence>
<evidence type="ECO:0000256" key="6">
    <source>
        <dbReference type="ARBA" id="ARBA00023136"/>
    </source>
</evidence>
<proteinExistence type="inferred from homology"/>
<feature type="transmembrane region" description="Helical" evidence="7">
    <location>
        <begin position="200"/>
        <end position="219"/>
    </location>
</feature>
<feature type="transmembrane region" description="Helical" evidence="7">
    <location>
        <begin position="74"/>
        <end position="99"/>
    </location>
</feature>
<feature type="transmembrane region" description="Helical" evidence="7">
    <location>
        <begin position="364"/>
        <end position="381"/>
    </location>
</feature>
<keyword evidence="5 7" id="KW-1133">Transmembrane helix</keyword>
<sequence>MKATRTDTLTAQQAPIELYNAEGSDSWMITDSPTDESPFPIVMEDQKMRYVFDDYVEGGALRSGSAPKLFSRKYFGLVAQYAAVGFIDGLLPNVIYPFLQNYLNLPGSQTTTAFVLVQMPWSFKVFYGIVSDCFPIWGYRRRPYIIGGWVVALVMLLMLSFTPQGKPYFTDPTYRDVKPEDYTPEIIATINYNAANDGSIYIIPMMGCAFGYLLSDVCADGLVVELAQREPFEVRGKTQTVIYTTRWVFTMMAYVLLGFCFNGEEYGGDFDFALTFPMLMLIVTIVLAPIVPISWFFLYEEKNAFGAMNFNHYMHTLWDVIKTRAVYQYVAYQFFSGIFAAFTYVSKNPIQRNWANVSPIAEKVGGLLGTSVYATSIWFAGNYGRNWDWRRTAAVTMISYVSLDAICKLLTIWDVVRSPYFWLGIPILEQIPLGVIFIVSSFIIVELATEGHEGAMYGLLTTVYNLSIPFATAITRNVNSMFNLTTERIQNDTDGVRSDMTMTVVIMWTVNLCSLAFLGMLPRQKEQTRAMKQLGGSSYFMGVVTVAYLLFALAWTLSTSLLSIFPNTSCLAIAGGNGCSHPKSP</sequence>
<keyword evidence="4 7" id="KW-0812">Transmembrane</keyword>
<dbReference type="PANTHER" id="PTHR31585">
    <property type="entry name" value="FOLATE-BIOPTERIN TRANSPORTER 1, CHLOROPLASTIC"/>
    <property type="match status" value="1"/>
</dbReference>
<feature type="transmembrane region" description="Helical" evidence="7">
    <location>
        <begin position="144"/>
        <end position="162"/>
    </location>
</feature>
<dbReference type="EMBL" id="QXFU01000013">
    <property type="protein sequence ID" value="KAE9048249.1"/>
    <property type="molecule type" value="Genomic_DNA"/>
</dbReference>
<feature type="transmembrane region" description="Helical" evidence="7">
    <location>
        <begin position="457"/>
        <end position="475"/>
    </location>
</feature>
<keyword evidence="6 7" id="KW-0472">Membrane</keyword>
<comment type="caution">
    <text evidence="9">The sequence shown here is derived from an EMBL/GenBank/DDBJ whole genome shotgun (WGS) entry which is preliminary data.</text>
</comment>
<evidence type="ECO:0000313" key="9">
    <source>
        <dbReference type="EMBL" id="KAE9052476.1"/>
    </source>
</evidence>